<name>A0ACB8AZX8_9AGAM</name>
<keyword evidence="2" id="KW-1185">Reference proteome</keyword>
<dbReference type="EMBL" id="MU266710">
    <property type="protein sequence ID" value="KAH7918967.1"/>
    <property type="molecule type" value="Genomic_DNA"/>
</dbReference>
<dbReference type="Proteomes" id="UP000790709">
    <property type="component" value="Unassembled WGS sequence"/>
</dbReference>
<evidence type="ECO:0000313" key="2">
    <source>
        <dbReference type="Proteomes" id="UP000790709"/>
    </source>
</evidence>
<evidence type="ECO:0000313" key="1">
    <source>
        <dbReference type="EMBL" id="KAH7918967.1"/>
    </source>
</evidence>
<organism evidence="1 2">
    <name type="scientific">Leucogyrophana mollusca</name>
    <dbReference type="NCBI Taxonomy" id="85980"/>
    <lineage>
        <taxon>Eukaryota</taxon>
        <taxon>Fungi</taxon>
        <taxon>Dikarya</taxon>
        <taxon>Basidiomycota</taxon>
        <taxon>Agaricomycotina</taxon>
        <taxon>Agaricomycetes</taxon>
        <taxon>Agaricomycetidae</taxon>
        <taxon>Boletales</taxon>
        <taxon>Boletales incertae sedis</taxon>
        <taxon>Leucogyrophana</taxon>
    </lineage>
</organism>
<proteinExistence type="predicted"/>
<reference evidence="1" key="1">
    <citation type="journal article" date="2021" name="New Phytol.">
        <title>Evolutionary innovations through gain and loss of genes in the ectomycorrhizal Boletales.</title>
        <authorList>
            <person name="Wu G."/>
            <person name="Miyauchi S."/>
            <person name="Morin E."/>
            <person name="Kuo A."/>
            <person name="Drula E."/>
            <person name="Varga T."/>
            <person name="Kohler A."/>
            <person name="Feng B."/>
            <person name="Cao Y."/>
            <person name="Lipzen A."/>
            <person name="Daum C."/>
            <person name="Hundley H."/>
            <person name="Pangilinan J."/>
            <person name="Johnson J."/>
            <person name="Barry K."/>
            <person name="LaButti K."/>
            <person name="Ng V."/>
            <person name="Ahrendt S."/>
            <person name="Min B."/>
            <person name="Choi I.G."/>
            <person name="Park H."/>
            <person name="Plett J.M."/>
            <person name="Magnuson J."/>
            <person name="Spatafora J.W."/>
            <person name="Nagy L.G."/>
            <person name="Henrissat B."/>
            <person name="Grigoriev I.V."/>
            <person name="Yang Z.L."/>
            <person name="Xu J."/>
            <person name="Martin F.M."/>
        </authorList>
    </citation>
    <scope>NUCLEOTIDE SEQUENCE</scope>
    <source>
        <strain evidence="1">KUC20120723A-06</strain>
    </source>
</reference>
<sequence>MPHHERYFPPVTYRLVFPPDRSPSPPFADHTLRKIFGSEPTTQTTPLRFPLEKIRYEPHRRNDQFIGLSHVGHLSVKAPDMLGRCKPSSVPPLTSPDGPLSKPNSGGYALKDALGWDEATYKVVQSKDMLHVLARHHFNTTHPYHEQGAQAQAAFLQAALHKFPNLAAYADAWPAVDFATMYLGNTTFSHRATFKASRS</sequence>
<gene>
    <name evidence="1" type="ORF">BV22DRAFT_1051384</name>
</gene>
<comment type="caution">
    <text evidence="1">The sequence shown here is derived from an EMBL/GenBank/DDBJ whole genome shotgun (WGS) entry which is preliminary data.</text>
</comment>
<accession>A0ACB8AZX8</accession>
<protein>
    <submittedName>
        <fullName evidence="1">Uncharacterized protein</fullName>
    </submittedName>
</protein>